<keyword evidence="5" id="KW-1185">Reference proteome</keyword>
<evidence type="ECO:0000256" key="1">
    <source>
        <dbReference type="PROSITE-ProRule" id="PRU00103"/>
    </source>
</evidence>
<evidence type="ECO:0008006" key="6">
    <source>
        <dbReference type="Google" id="ProtNLM"/>
    </source>
</evidence>
<accession>A0A9Q1GLM1</accession>
<dbReference type="InterPro" id="IPR021133">
    <property type="entry name" value="HEAT_type_2"/>
</dbReference>
<feature type="domain" description="TORTIFOLIA1/SINE1-2 N-terminal" evidence="3">
    <location>
        <begin position="23"/>
        <end position="299"/>
    </location>
</feature>
<evidence type="ECO:0000313" key="4">
    <source>
        <dbReference type="EMBL" id="KAJ8421512.1"/>
    </source>
</evidence>
<organism evidence="4 5">
    <name type="scientific">Carnegiea gigantea</name>
    <dbReference type="NCBI Taxonomy" id="171969"/>
    <lineage>
        <taxon>Eukaryota</taxon>
        <taxon>Viridiplantae</taxon>
        <taxon>Streptophyta</taxon>
        <taxon>Embryophyta</taxon>
        <taxon>Tracheophyta</taxon>
        <taxon>Spermatophyta</taxon>
        <taxon>Magnoliopsida</taxon>
        <taxon>eudicotyledons</taxon>
        <taxon>Gunneridae</taxon>
        <taxon>Pentapetalae</taxon>
        <taxon>Caryophyllales</taxon>
        <taxon>Cactineae</taxon>
        <taxon>Cactaceae</taxon>
        <taxon>Cactoideae</taxon>
        <taxon>Echinocereeae</taxon>
        <taxon>Carnegiea</taxon>
    </lineage>
</organism>
<comment type="caution">
    <text evidence="4">The sequence shown here is derived from an EMBL/GenBank/DDBJ whole genome shotgun (WGS) entry which is preliminary data.</text>
</comment>
<feature type="domain" description="TORTIFOLIA1/TORL1-2 C-terminal" evidence="2">
    <location>
        <begin position="697"/>
        <end position="842"/>
    </location>
</feature>
<evidence type="ECO:0000259" key="3">
    <source>
        <dbReference type="Pfam" id="PF24714"/>
    </source>
</evidence>
<dbReference type="InterPro" id="IPR016024">
    <property type="entry name" value="ARM-type_fold"/>
</dbReference>
<dbReference type="InterPro" id="IPR033337">
    <property type="entry name" value="TORTIFOLIA1/SINE1-2"/>
</dbReference>
<dbReference type="OrthoDB" id="298726at2759"/>
<feature type="repeat" description="HEAT" evidence="1">
    <location>
        <begin position="104"/>
        <end position="142"/>
    </location>
</feature>
<dbReference type="AlphaFoldDB" id="A0A9Q1GLM1"/>
<dbReference type="Pfam" id="PF24714">
    <property type="entry name" value="TOR1L1_N"/>
    <property type="match status" value="1"/>
</dbReference>
<protein>
    <recommendedName>
        <fullName evidence="6">TOG domain-containing protein</fullName>
    </recommendedName>
</protein>
<evidence type="ECO:0000259" key="2">
    <source>
        <dbReference type="Pfam" id="PF24713"/>
    </source>
</evidence>
<sequence>MKTRTELKLKVPRKVNPQRMLYELKHRVVLALNKIADRDTYQIGVEELEKSAKCLNPDGIIPFLSCILDTDLEQKSAVRKQCGRMMGVLAKVYGDLIGPHLGKIVTCIVKRLKDQDSAVRDMCVETMGVLASEFGNHQVESDGTFVPLVRPLFEAIGEQNKHIQLGAAMCLARVIDNMNDPPVSILQKMLTRTTKLPKNQHFMAKPAVVELNTSLIQAGGALSHGALSTAICGIQEALRDSDWTTCKSASLALGEIGSSGGPSLAPFKASCIQALESCHFDKVKPVRDAVSQAIHCWKSTKGHDVPEPLDTMSGTRDTLCGDDSSDLVSASSSMQKDIAQTECAMSIVKKRHLLSGRKGQNISEACNKSNDSNWHVDIVLPKAQNGIPQYLHKEESARCSGTKTMEIVTADVISMQDVGYGFDLIDAKPDHSSTSNRVSVSFTDKFIEAAPMHSQRGDLINSIERDQIFAMQGNSSGVNSYESKMQDRTSLDSTITDTEEFQPVHASCSQTESEMSLLSKQFLEIEKKQSSLMDLLQHQGKLSVIQLKVLSLEHVADRIALDLVHGGKHTNLVNMQHIRKSHQSVASSLTFKTGTLKTPRPSVDIQDRNSFLRPSKDKEVWEGKPTGIRSQSSYMSPCLDSWRQPLSMMNRDVMREGSQRNTKQDPKSMSYHQRTDRVLTPVLLDSSMQNGRVWAHHFWKCVKGFLSEGDLDSAYREALYSGDEQLLIELINGTGPVLDSLSNSTVNKLLSTLSSCVSEDRILESIIPWLQQVACFAFLPIMWLLANILNMSAIHGPNCIPVSLKVRRGIISAMQEALDPGVAYPPKRGLIAQLAMKLQHIWGKTSVNIS</sequence>
<dbReference type="SUPFAM" id="SSF48371">
    <property type="entry name" value="ARM repeat"/>
    <property type="match status" value="1"/>
</dbReference>
<gene>
    <name evidence="4" type="ORF">Cgig2_020733</name>
</gene>
<dbReference type="InterPro" id="IPR057599">
    <property type="entry name" value="TORTIFOLIA1/TORL1-2_C"/>
</dbReference>
<dbReference type="PROSITE" id="PS50077">
    <property type="entry name" value="HEAT_REPEAT"/>
    <property type="match status" value="1"/>
</dbReference>
<dbReference type="GO" id="GO:0005874">
    <property type="term" value="C:microtubule"/>
    <property type="evidence" value="ECO:0007669"/>
    <property type="project" value="InterPro"/>
</dbReference>
<reference evidence="4" key="1">
    <citation type="submission" date="2022-04" db="EMBL/GenBank/DDBJ databases">
        <title>Carnegiea gigantea Genome sequencing and assembly v2.</title>
        <authorList>
            <person name="Copetti D."/>
            <person name="Sanderson M.J."/>
            <person name="Burquez A."/>
            <person name="Wojciechowski M.F."/>
        </authorList>
    </citation>
    <scope>NUCLEOTIDE SEQUENCE</scope>
    <source>
        <strain evidence="4">SGP5-SGP5p</strain>
        <tissue evidence="4">Aerial part</tissue>
    </source>
</reference>
<dbReference type="Proteomes" id="UP001153076">
    <property type="component" value="Unassembled WGS sequence"/>
</dbReference>
<name>A0A9Q1GLM1_9CARY</name>
<dbReference type="PANTHER" id="PTHR31355:SF22">
    <property type="entry name" value="TORTIFOLIA1-LIKE PROTEIN 2"/>
    <property type="match status" value="1"/>
</dbReference>
<dbReference type="Gene3D" id="1.25.10.10">
    <property type="entry name" value="Leucine-rich Repeat Variant"/>
    <property type="match status" value="2"/>
</dbReference>
<dbReference type="InterPro" id="IPR057600">
    <property type="entry name" value="TORTIFOLIA1/SINE1-2_N"/>
</dbReference>
<dbReference type="EMBL" id="JAKOGI010002690">
    <property type="protein sequence ID" value="KAJ8421512.1"/>
    <property type="molecule type" value="Genomic_DNA"/>
</dbReference>
<dbReference type="InterPro" id="IPR011989">
    <property type="entry name" value="ARM-like"/>
</dbReference>
<evidence type="ECO:0000313" key="5">
    <source>
        <dbReference type="Proteomes" id="UP001153076"/>
    </source>
</evidence>
<proteinExistence type="predicted"/>
<dbReference type="Pfam" id="PF24713">
    <property type="entry name" value="TOR1L1_C"/>
    <property type="match status" value="1"/>
</dbReference>
<dbReference type="GO" id="GO:0008017">
    <property type="term" value="F:microtubule binding"/>
    <property type="evidence" value="ECO:0007669"/>
    <property type="project" value="InterPro"/>
</dbReference>
<dbReference type="PANTHER" id="PTHR31355">
    <property type="entry name" value="MICROTUBULE-ASSOCIATED PROTEIN TORTIFOLIA1"/>
    <property type="match status" value="1"/>
</dbReference>